<reference evidence="11 12" key="1">
    <citation type="submission" date="2015-09" db="EMBL/GenBank/DDBJ databases">
        <title>Genome sequence of Oxobacter pfennigii DSM 3222.</title>
        <authorList>
            <person name="Poehlein A."/>
            <person name="Bengelsdorf F.R."/>
            <person name="Schiel-Bengelsdorf B."/>
            <person name="Duerre P."/>
            <person name="Daniel R."/>
        </authorList>
    </citation>
    <scope>NUCLEOTIDE SEQUENCE [LARGE SCALE GENOMIC DNA]</scope>
    <source>
        <strain evidence="11 12">DSM 3222</strain>
    </source>
</reference>
<feature type="transmembrane region" description="Helical" evidence="9">
    <location>
        <begin position="416"/>
        <end position="446"/>
    </location>
</feature>
<comment type="caution">
    <text evidence="11">The sequence shown here is derived from an EMBL/GenBank/DDBJ whole genome shotgun (WGS) entry which is preliminary data.</text>
</comment>
<dbReference type="InterPro" id="IPR006668">
    <property type="entry name" value="Mg_transptr_MgtE_intracell_dom"/>
</dbReference>
<evidence type="ECO:0000256" key="2">
    <source>
        <dbReference type="ARBA" id="ARBA00009749"/>
    </source>
</evidence>
<keyword evidence="4 9" id="KW-0812">Transmembrane</keyword>
<proteinExistence type="inferred from homology"/>
<comment type="subunit">
    <text evidence="9">Homodimer.</text>
</comment>
<dbReference type="SMART" id="SM00116">
    <property type="entry name" value="CBS"/>
    <property type="match status" value="2"/>
</dbReference>
<protein>
    <recommendedName>
        <fullName evidence="9">Magnesium transporter MgtE</fullName>
    </recommendedName>
</protein>
<dbReference type="Proteomes" id="UP000050326">
    <property type="component" value="Unassembled WGS sequence"/>
</dbReference>
<dbReference type="OrthoDB" id="9790355at2"/>
<dbReference type="InterPro" id="IPR036739">
    <property type="entry name" value="SLC41_membr_dom_sf"/>
</dbReference>
<feature type="domain" description="CBS" evidence="10">
    <location>
        <begin position="199"/>
        <end position="255"/>
    </location>
</feature>
<feature type="transmembrane region" description="Helical" evidence="9">
    <location>
        <begin position="355"/>
        <end position="376"/>
    </location>
</feature>
<dbReference type="CDD" id="cd04606">
    <property type="entry name" value="CBS_pair_Mg_transporter"/>
    <property type="match status" value="1"/>
</dbReference>
<dbReference type="Pfam" id="PF01769">
    <property type="entry name" value="MgtE"/>
    <property type="match status" value="1"/>
</dbReference>
<evidence type="ECO:0000256" key="4">
    <source>
        <dbReference type="ARBA" id="ARBA00022692"/>
    </source>
</evidence>
<feature type="transmembrane region" description="Helical" evidence="9">
    <location>
        <begin position="281"/>
        <end position="301"/>
    </location>
</feature>
<dbReference type="InterPro" id="IPR038076">
    <property type="entry name" value="MgtE_N_sf"/>
</dbReference>
<dbReference type="Pfam" id="PF00571">
    <property type="entry name" value="CBS"/>
    <property type="match status" value="2"/>
</dbReference>
<dbReference type="GO" id="GO:0046872">
    <property type="term" value="F:metal ion binding"/>
    <property type="evidence" value="ECO:0007669"/>
    <property type="project" value="UniProtKB-KW"/>
</dbReference>
<keyword evidence="7 9" id="KW-0472">Membrane</keyword>
<keyword evidence="8" id="KW-0129">CBS domain</keyword>
<feature type="domain" description="CBS" evidence="10">
    <location>
        <begin position="135"/>
        <end position="197"/>
    </location>
</feature>
<evidence type="ECO:0000256" key="3">
    <source>
        <dbReference type="ARBA" id="ARBA00022448"/>
    </source>
</evidence>
<dbReference type="NCBIfam" id="TIGR00400">
    <property type="entry name" value="mgtE"/>
    <property type="match status" value="1"/>
</dbReference>
<evidence type="ECO:0000313" key="11">
    <source>
        <dbReference type="EMBL" id="KPU42845.1"/>
    </source>
</evidence>
<evidence type="ECO:0000256" key="6">
    <source>
        <dbReference type="ARBA" id="ARBA00022989"/>
    </source>
</evidence>
<dbReference type="PANTHER" id="PTHR43773:SF1">
    <property type="entry name" value="MAGNESIUM TRANSPORTER MGTE"/>
    <property type="match status" value="1"/>
</dbReference>
<evidence type="ECO:0000259" key="10">
    <source>
        <dbReference type="PROSITE" id="PS51371"/>
    </source>
</evidence>
<evidence type="ECO:0000256" key="1">
    <source>
        <dbReference type="ARBA" id="ARBA00004141"/>
    </source>
</evidence>
<keyword evidence="12" id="KW-1185">Reference proteome</keyword>
<dbReference type="PROSITE" id="PS51371">
    <property type="entry name" value="CBS"/>
    <property type="match status" value="2"/>
</dbReference>
<evidence type="ECO:0000256" key="8">
    <source>
        <dbReference type="PROSITE-ProRule" id="PRU00703"/>
    </source>
</evidence>
<dbReference type="Gene3D" id="3.10.580.10">
    <property type="entry name" value="CBS-domain"/>
    <property type="match status" value="1"/>
</dbReference>
<dbReference type="InterPro" id="IPR000644">
    <property type="entry name" value="CBS_dom"/>
</dbReference>
<dbReference type="InterPro" id="IPR006667">
    <property type="entry name" value="SLC41_membr_dom"/>
</dbReference>
<accession>A0A0P8W2T2</accession>
<comment type="function">
    <text evidence="9">Acts as a magnesium transporter.</text>
</comment>
<feature type="transmembrane region" description="Helical" evidence="9">
    <location>
        <begin position="313"/>
        <end position="334"/>
    </location>
</feature>
<evidence type="ECO:0000313" key="12">
    <source>
        <dbReference type="Proteomes" id="UP000050326"/>
    </source>
</evidence>
<dbReference type="Gene3D" id="1.10.357.20">
    <property type="entry name" value="SLC41 divalent cation transporters, integral membrane domain"/>
    <property type="match status" value="1"/>
</dbReference>
<dbReference type="SUPFAM" id="SSF161093">
    <property type="entry name" value="MgtE membrane domain-like"/>
    <property type="match status" value="1"/>
</dbReference>
<keyword evidence="5 9" id="KW-0460">Magnesium</keyword>
<name>A0A0P8W2T2_9CLOT</name>
<dbReference type="GO" id="GO:0015095">
    <property type="term" value="F:magnesium ion transmembrane transporter activity"/>
    <property type="evidence" value="ECO:0007669"/>
    <property type="project" value="UniProtKB-UniRule"/>
</dbReference>
<dbReference type="PANTHER" id="PTHR43773">
    <property type="entry name" value="MAGNESIUM TRANSPORTER MGTE"/>
    <property type="match status" value="1"/>
</dbReference>
<dbReference type="InterPro" id="IPR006669">
    <property type="entry name" value="MgtE_transporter"/>
</dbReference>
<dbReference type="EMBL" id="LKET01000051">
    <property type="protein sequence ID" value="KPU42845.1"/>
    <property type="molecule type" value="Genomic_DNA"/>
</dbReference>
<comment type="subcellular location">
    <subcellularLocation>
        <location evidence="9">Cell membrane</location>
        <topology evidence="9">Multi-pass membrane protein</topology>
    </subcellularLocation>
    <subcellularLocation>
        <location evidence="1">Membrane</location>
        <topology evidence="1">Multi-pass membrane protein</topology>
    </subcellularLocation>
</comment>
<keyword evidence="9" id="KW-1003">Cell membrane</keyword>
<keyword evidence="6 9" id="KW-1133">Transmembrane helix</keyword>
<dbReference type="InterPro" id="IPR046342">
    <property type="entry name" value="CBS_dom_sf"/>
</dbReference>
<evidence type="ECO:0000256" key="7">
    <source>
        <dbReference type="ARBA" id="ARBA00023136"/>
    </source>
</evidence>
<gene>
    <name evidence="11" type="ORF">OXPF_36090</name>
</gene>
<dbReference type="STRING" id="36849.OXPF_36090"/>
<feature type="transmembrane region" description="Helical" evidence="9">
    <location>
        <begin position="382"/>
        <end position="404"/>
    </location>
</feature>
<evidence type="ECO:0000256" key="5">
    <source>
        <dbReference type="ARBA" id="ARBA00022842"/>
    </source>
</evidence>
<dbReference type="SUPFAM" id="SSF54631">
    <property type="entry name" value="CBS-domain pair"/>
    <property type="match status" value="1"/>
</dbReference>
<evidence type="ECO:0000256" key="9">
    <source>
        <dbReference type="RuleBase" id="RU362011"/>
    </source>
</evidence>
<dbReference type="AlphaFoldDB" id="A0A0P8W2T2"/>
<sequence>MPFEIAEDELIEILLKSSREEIALLLEDVHPEDLLDVIRQYGGDKSEILKKLPEEMLVNLVDQAEDEEKVELLNLLPEENKELVINEMSSDELVDLLGSVTPDEALDILDKIDDEEALEVKELLSYESDSAGGIMATEFISVKEAMTIGETLSYLQKEAPDAETAYYIYVVDEEEHLKGVVSLRDIVINRFDVKVSEIMHENIIRVPVTMDQEEAGHLFEKYGFMTMPVVDENDVMLGIITVDDIMEVLRDENTEDIYRLAGLQEGEIVTGSVSESVKKRLPWLFVNLCTALLAAYTVSLFEGTINKVVTLAAFMPIVAGMGGNTGTQTLTLIVRGIALGELTYENSVRVLIKEIMVGISMGVSVGIAASLLGYFWEGNAVFGLVIGCAMLLNMTVATFAGFMVPMALKKLNIDPALASSVFVTTATDVLGFFFFLGLATACISYLI</sequence>
<dbReference type="GO" id="GO:0005886">
    <property type="term" value="C:plasma membrane"/>
    <property type="evidence" value="ECO:0007669"/>
    <property type="project" value="UniProtKB-SubCell"/>
</dbReference>
<dbReference type="SUPFAM" id="SSF158791">
    <property type="entry name" value="MgtE N-terminal domain-like"/>
    <property type="match status" value="1"/>
</dbReference>
<organism evidence="11 12">
    <name type="scientific">Oxobacter pfennigii</name>
    <dbReference type="NCBI Taxonomy" id="36849"/>
    <lineage>
        <taxon>Bacteria</taxon>
        <taxon>Bacillati</taxon>
        <taxon>Bacillota</taxon>
        <taxon>Clostridia</taxon>
        <taxon>Eubacteriales</taxon>
        <taxon>Clostridiaceae</taxon>
        <taxon>Oxobacter</taxon>
    </lineage>
</organism>
<dbReference type="Gene3D" id="1.25.60.10">
    <property type="entry name" value="MgtE N-terminal domain-like"/>
    <property type="match status" value="1"/>
</dbReference>
<keyword evidence="9" id="KW-0479">Metal-binding</keyword>
<dbReference type="PATRIC" id="fig|36849.3.peg.3816"/>
<dbReference type="SMART" id="SM00924">
    <property type="entry name" value="MgtE_N"/>
    <property type="match status" value="1"/>
</dbReference>
<keyword evidence="3 9" id="KW-0813">Transport</keyword>
<dbReference type="RefSeq" id="WP_054876585.1">
    <property type="nucleotide sequence ID" value="NZ_LKET01000051.1"/>
</dbReference>
<dbReference type="Pfam" id="PF03448">
    <property type="entry name" value="MgtE_N"/>
    <property type="match status" value="1"/>
</dbReference>
<comment type="similarity">
    <text evidence="2 9">Belongs to the SLC41A transporter family.</text>
</comment>